<evidence type="ECO:0000313" key="2">
    <source>
        <dbReference type="Proteomes" id="UP001234178"/>
    </source>
</evidence>
<protein>
    <submittedName>
        <fullName evidence="1">Uncharacterized protein</fullName>
    </submittedName>
</protein>
<name>A0ABR0ADQ7_9CRUS</name>
<dbReference type="EMBL" id="JAOYFB010000037">
    <property type="protein sequence ID" value="KAK4023125.1"/>
    <property type="molecule type" value="Genomic_DNA"/>
</dbReference>
<dbReference type="Proteomes" id="UP001234178">
    <property type="component" value="Unassembled WGS sequence"/>
</dbReference>
<sequence length="109" mass="11860">MNKRSYPKSNVREAAPNVHQPMDNETELAVWIDNRESGVNALCNAPPSLTFLFGFSPLVGASSCVLLHRSSIFLGILIQLSGGCCCSSQSSYLAQEESICIDNRLPVRS</sequence>
<proteinExistence type="predicted"/>
<organism evidence="1 2">
    <name type="scientific">Daphnia magna</name>
    <dbReference type="NCBI Taxonomy" id="35525"/>
    <lineage>
        <taxon>Eukaryota</taxon>
        <taxon>Metazoa</taxon>
        <taxon>Ecdysozoa</taxon>
        <taxon>Arthropoda</taxon>
        <taxon>Crustacea</taxon>
        <taxon>Branchiopoda</taxon>
        <taxon>Diplostraca</taxon>
        <taxon>Cladocera</taxon>
        <taxon>Anomopoda</taxon>
        <taxon>Daphniidae</taxon>
        <taxon>Daphnia</taxon>
    </lineage>
</organism>
<gene>
    <name evidence="1" type="ORF">OUZ56_008556</name>
</gene>
<keyword evidence="2" id="KW-1185">Reference proteome</keyword>
<accession>A0ABR0ADQ7</accession>
<comment type="caution">
    <text evidence="1">The sequence shown here is derived from an EMBL/GenBank/DDBJ whole genome shotgun (WGS) entry which is preliminary data.</text>
</comment>
<reference evidence="1 2" key="1">
    <citation type="journal article" date="2023" name="Nucleic Acids Res.">
        <title>The hologenome of Daphnia magna reveals possible DNA methylation and microbiome-mediated evolution of the host genome.</title>
        <authorList>
            <person name="Chaturvedi A."/>
            <person name="Li X."/>
            <person name="Dhandapani V."/>
            <person name="Marshall H."/>
            <person name="Kissane S."/>
            <person name="Cuenca-Cambronero M."/>
            <person name="Asole G."/>
            <person name="Calvet F."/>
            <person name="Ruiz-Romero M."/>
            <person name="Marangio P."/>
            <person name="Guigo R."/>
            <person name="Rago D."/>
            <person name="Mirbahai L."/>
            <person name="Eastwood N."/>
            <person name="Colbourne J.K."/>
            <person name="Zhou J."/>
            <person name="Mallon E."/>
            <person name="Orsini L."/>
        </authorList>
    </citation>
    <scope>NUCLEOTIDE SEQUENCE [LARGE SCALE GENOMIC DNA]</scope>
    <source>
        <strain evidence="1">LRV0_1</strain>
    </source>
</reference>
<evidence type="ECO:0000313" key="1">
    <source>
        <dbReference type="EMBL" id="KAK4023125.1"/>
    </source>
</evidence>